<accession>K6ZDH6</accession>
<dbReference type="InterPro" id="IPR011990">
    <property type="entry name" value="TPR-like_helical_dom_sf"/>
</dbReference>
<comment type="cofactor">
    <cofactor evidence="1">
        <name>Mg(2+)</name>
        <dbReference type="ChEBI" id="CHEBI:18420"/>
    </cofactor>
</comment>
<dbReference type="InterPro" id="IPR000160">
    <property type="entry name" value="GGDEF_dom"/>
</dbReference>
<dbReference type="InterPro" id="IPR043128">
    <property type="entry name" value="Rev_trsase/Diguanyl_cyclase"/>
</dbReference>
<dbReference type="FunFam" id="3.30.70.270:FF:000001">
    <property type="entry name" value="Diguanylate cyclase domain protein"/>
    <property type="match status" value="1"/>
</dbReference>
<evidence type="ECO:0000256" key="3">
    <source>
        <dbReference type="ARBA" id="ARBA00034247"/>
    </source>
</evidence>
<evidence type="ECO:0000256" key="2">
    <source>
        <dbReference type="ARBA" id="ARBA00012528"/>
    </source>
</evidence>
<keyword evidence="8" id="KW-1185">Reference proteome</keyword>
<dbReference type="NCBIfam" id="TIGR00254">
    <property type="entry name" value="GGDEF"/>
    <property type="match status" value="1"/>
</dbReference>
<feature type="signal peptide" evidence="5">
    <location>
        <begin position="1"/>
        <end position="22"/>
    </location>
</feature>
<dbReference type="PANTHER" id="PTHR45138">
    <property type="entry name" value="REGULATORY COMPONENTS OF SENSORY TRANSDUCTION SYSTEM"/>
    <property type="match status" value="1"/>
</dbReference>
<dbReference type="GO" id="GO:0052621">
    <property type="term" value="F:diguanylate cyclase activity"/>
    <property type="evidence" value="ECO:0007669"/>
    <property type="project" value="UniProtKB-EC"/>
</dbReference>
<comment type="caution">
    <text evidence="7">The sequence shown here is derived from an EMBL/GenBank/DDBJ whole genome shotgun (WGS) entry which is preliminary data.</text>
</comment>
<dbReference type="OrthoDB" id="9759607at2"/>
<dbReference type="STRING" id="1121922.GCA_000428905_00821"/>
<dbReference type="Gene3D" id="1.25.40.10">
    <property type="entry name" value="Tetratricopeptide repeat domain"/>
    <property type="match status" value="1"/>
</dbReference>
<dbReference type="InterPro" id="IPR050469">
    <property type="entry name" value="Diguanylate_Cyclase"/>
</dbReference>
<dbReference type="RefSeq" id="WP_006010508.1">
    <property type="nucleotide sequence ID" value="NZ_BAEQ01000023.1"/>
</dbReference>
<proteinExistence type="predicted"/>
<dbReference type="EMBL" id="BAEQ01000023">
    <property type="protein sequence ID" value="GAC28382.1"/>
    <property type="molecule type" value="Genomic_DNA"/>
</dbReference>
<dbReference type="EC" id="2.7.7.65" evidence="2"/>
<dbReference type="PANTHER" id="PTHR45138:SF9">
    <property type="entry name" value="DIGUANYLATE CYCLASE DGCM-RELATED"/>
    <property type="match status" value="1"/>
</dbReference>
<dbReference type="PROSITE" id="PS50887">
    <property type="entry name" value="GGDEF"/>
    <property type="match status" value="1"/>
</dbReference>
<feature type="chain" id="PRO_5003901968" description="diguanylate cyclase" evidence="5">
    <location>
        <begin position="23"/>
        <end position="655"/>
    </location>
</feature>
<dbReference type="Pfam" id="PF00990">
    <property type="entry name" value="GGDEF"/>
    <property type="match status" value="1"/>
</dbReference>
<dbReference type="Proteomes" id="UP000006251">
    <property type="component" value="Unassembled WGS sequence"/>
</dbReference>
<keyword evidence="4" id="KW-0812">Transmembrane</keyword>
<evidence type="ECO:0000313" key="7">
    <source>
        <dbReference type="EMBL" id="GAC28382.1"/>
    </source>
</evidence>
<keyword evidence="4" id="KW-0472">Membrane</keyword>
<evidence type="ECO:0000256" key="1">
    <source>
        <dbReference type="ARBA" id="ARBA00001946"/>
    </source>
</evidence>
<evidence type="ECO:0000256" key="4">
    <source>
        <dbReference type="SAM" id="Phobius"/>
    </source>
</evidence>
<feature type="domain" description="GGDEF" evidence="6">
    <location>
        <begin position="507"/>
        <end position="651"/>
    </location>
</feature>
<dbReference type="SUPFAM" id="SSF48452">
    <property type="entry name" value="TPR-like"/>
    <property type="match status" value="1"/>
</dbReference>
<protein>
    <recommendedName>
        <fullName evidence="2">diguanylate cyclase</fullName>
        <ecNumber evidence="2">2.7.7.65</ecNumber>
    </recommendedName>
</protein>
<evidence type="ECO:0000259" key="6">
    <source>
        <dbReference type="PROSITE" id="PS50887"/>
    </source>
</evidence>
<evidence type="ECO:0000313" key="8">
    <source>
        <dbReference type="Proteomes" id="UP000006251"/>
    </source>
</evidence>
<gene>
    <name evidence="7" type="ORF">GPAL_1515</name>
</gene>
<dbReference type="InterPro" id="IPR029787">
    <property type="entry name" value="Nucleotide_cyclase"/>
</dbReference>
<dbReference type="Gene3D" id="3.30.70.270">
    <property type="match status" value="1"/>
</dbReference>
<name>K6ZDH6_9ALTE</name>
<dbReference type="CDD" id="cd01949">
    <property type="entry name" value="GGDEF"/>
    <property type="match status" value="1"/>
</dbReference>
<organism evidence="7 8">
    <name type="scientific">Brumicola pallidula DSM 14239 = ACAM 615</name>
    <dbReference type="NCBI Taxonomy" id="1121922"/>
    <lineage>
        <taxon>Bacteria</taxon>
        <taxon>Pseudomonadati</taxon>
        <taxon>Pseudomonadota</taxon>
        <taxon>Gammaproteobacteria</taxon>
        <taxon>Alteromonadales</taxon>
        <taxon>Alteromonadaceae</taxon>
        <taxon>Brumicola</taxon>
    </lineage>
</organism>
<dbReference type="SMART" id="SM00267">
    <property type="entry name" value="GGDEF"/>
    <property type="match status" value="1"/>
</dbReference>
<feature type="transmembrane region" description="Helical" evidence="4">
    <location>
        <begin position="444"/>
        <end position="464"/>
    </location>
</feature>
<keyword evidence="4" id="KW-1133">Transmembrane helix</keyword>
<comment type="catalytic activity">
    <reaction evidence="3">
        <text>2 GTP = 3',3'-c-di-GMP + 2 diphosphate</text>
        <dbReference type="Rhea" id="RHEA:24898"/>
        <dbReference type="ChEBI" id="CHEBI:33019"/>
        <dbReference type="ChEBI" id="CHEBI:37565"/>
        <dbReference type="ChEBI" id="CHEBI:58805"/>
        <dbReference type="EC" id="2.7.7.65"/>
    </reaction>
</comment>
<keyword evidence="5" id="KW-0732">Signal</keyword>
<dbReference type="SUPFAM" id="SSF55073">
    <property type="entry name" value="Nucleotide cyclase"/>
    <property type="match status" value="1"/>
</dbReference>
<reference evidence="8" key="1">
    <citation type="journal article" date="2014" name="Environ. Microbiol.">
        <title>Comparative genomics of the marine bacterial genus Glaciecola reveals the high degree of genomic diversity and genomic characteristic for cold adaptation.</title>
        <authorList>
            <person name="Qin Q.L."/>
            <person name="Xie B.B."/>
            <person name="Yu Y."/>
            <person name="Shu Y.L."/>
            <person name="Rong J.C."/>
            <person name="Zhang Y.J."/>
            <person name="Zhao D.L."/>
            <person name="Chen X.L."/>
            <person name="Zhang X.Y."/>
            <person name="Chen B."/>
            <person name="Zhou B.C."/>
            <person name="Zhang Y.Z."/>
        </authorList>
    </citation>
    <scope>NUCLEOTIDE SEQUENCE [LARGE SCALE GENOMIC DNA]</scope>
    <source>
        <strain evidence="8">ACAM 615</strain>
    </source>
</reference>
<dbReference type="AlphaFoldDB" id="K6ZDH6"/>
<evidence type="ECO:0000256" key="5">
    <source>
        <dbReference type="SAM" id="SignalP"/>
    </source>
</evidence>
<sequence>MKLVLFTTLLINCLALSPSFSAQDGLSQSETRQLVKSLKDETSLSSKKIITELKELLQRESTKSDLNSPLILVLNEAILTKMRHVGSHAEIKTIFEKFGSLAKINITNENINLYASMLVTGANAHLNLQEYDDAKNVIVELQSYLSLYELTGLNEAQIFMLAGQLHIVSGEYKVGLAKLRLGMEVIQRNPSFDEVDKRKRLSEALSYIGNTYYTLGDYKNAIKYNYLAIDKGGDFLYSSHLAAYTHNIASSHLELLEWDQALNTATLASQKAKETNRFMYLALSNEVIARAQHGLGKSVEAIEIIHTSIQTYKENGYTQKVIEALAYESEFHISLGHWDKAQTNLMEAHSIIENSKNQTIPTVELLQSSFLIAEQDGNLAKATFYQKQLSKLEEDDFKVKKELDAQQLMLHFELELAQEKSSRLEKQNELNDIILEKGQNQQRILVTVIFAVIVVLLLLAYVYIRERNLKIKMRLLAMTDHLTGCPNRRNVMEQAKGMLTNNVSKNGSMIIAILDVDNFKSINDTYGHDVGDKVLQNLTSIIIGALRETDVIGRYGGEEFIILLPSAGEKEITMIFDRVQTALKNHNCEYHGESVALPIAVSIGAAVVNKVTEKIDHKGQDLLLDTIIKQADEKAYEAKKGGKDQLRLYIASEQH</sequence>